<feature type="compositionally biased region" description="Basic and acidic residues" evidence="1">
    <location>
        <begin position="31"/>
        <end position="55"/>
    </location>
</feature>
<proteinExistence type="predicted"/>
<evidence type="ECO:0000313" key="3">
    <source>
        <dbReference type="Proteomes" id="UP001372834"/>
    </source>
</evidence>
<dbReference type="EMBL" id="JAWJWE010000043">
    <property type="protein sequence ID" value="KAK6617739.1"/>
    <property type="molecule type" value="Genomic_DNA"/>
</dbReference>
<evidence type="ECO:0000313" key="2">
    <source>
        <dbReference type="EMBL" id="KAK6617739.1"/>
    </source>
</evidence>
<protein>
    <submittedName>
        <fullName evidence="2">Uncharacterized protein</fullName>
    </submittedName>
</protein>
<dbReference type="AlphaFoldDB" id="A0AAN8NIT7"/>
<sequence>MSHDRCNNSLDEDDFSKPQQIPAPGSTASLDGKRKTGADKKEVHVDEELVWRTNE</sequence>
<comment type="caution">
    <text evidence="2">The sequence shown here is derived from an EMBL/GenBank/DDBJ whole genome shotgun (WGS) entry which is preliminary data.</text>
</comment>
<dbReference type="Proteomes" id="UP001372834">
    <property type="component" value="Unassembled WGS sequence"/>
</dbReference>
<accession>A0AAN8NIT7</accession>
<organism evidence="2 3">
    <name type="scientific">Polyplax serrata</name>
    <name type="common">Common mouse louse</name>
    <dbReference type="NCBI Taxonomy" id="468196"/>
    <lineage>
        <taxon>Eukaryota</taxon>
        <taxon>Metazoa</taxon>
        <taxon>Ecdysozoa</taxon>
        <taxon>Arthropoda</taxon>
        <taxon>Hexapoda</taxon>
        <taxon>Insecta</taxon>
        <taxon>Pterygota</taxon>
        <taxon>Neoptera</taxon>
        <taxon>Paraneoptera</taxon>
        <taxon>Psocodea</taxon>
        <taxon>Troctomorpha</taxon>
        <taxon>Phthiraptera</taxon>
        <taxon>Anoplura</taxon>
        <taxon>Polyplacidae</taxon>
        <taxon>Polyplax</taxon>
    </lineage>
</organism>
<gene>
    <name evidence="2" type="ORF">RUM43_013967</name>
</gene>
<feature type="region of interest" description="Disordered" evidence="1">
    <location>
        <begin position="1"/>
        <end position="55"/>
    </location>
</feature>
<reference evidence="2 3" key="1">
    <citation type="submission" date="2023-10" db="EMBL/GenBank/DDBJ databases">
        <title>Genomes of two closely related lineages of the louse Polyplax serrata with different host specificities.</title>
        <authorList>
            <person name="Martinu J."/>
            <person name="Tarabai H."/>
            <person name="Stefka J."/>
            <person name="Hypsa V."/>
        </authorList>
    </citation>
    <scope>NUCLEOTIDE SEQUENCE [LARGE SCALE GENOMIC DNA]</scope>
    <source>
        <strain evidence="2">HR10_N</strain>
    </source>
</reference>
<name>A0AAN8NIT7_POLSC</name>
<evidence type="ECO:0000256" key="1">
    <source>
        <dbReference type="SAM" id="MobiDB-lite"/>
    </source>
</evidence>